<accession>T1BCF9</accession>
<gene>
    <name evidence="2" type="ORF">B1B_06231</name>
</gene>
<protein>
    <submittedName>
        <fullName evidence="2">Uncharacterized protein</fullName>
    </submittedName>
</protein>
<proteinExistence type="predicted"/>
<dbReference type="EMBL" id="AUZY01003970">
    <property type="protein sequence ID" value="EQD66163.1"/>
    <property type="molecule type" value="Genomic_DNA"/>
</dbReference>
<dbReference type="Gene3D" id="3.30.2020.40">
    <property type="entry name" value="Uncharacterised protein PF10387, DUF2442"/>
    <property type="match status" value="1"/>
</dbReference>
<reference evidence="2" key="1">
    <citation type="submission" date="2013-08" db="EMBL/GenBank/DDBJ databases">
        <authorList>
            <person name="Mendez C."/>
            <person name="Richter M."/>
            <person name="Ferrer M."/>
            <person name="Sanchez J."/>
        </authorList>
    </citation>
    <scope>NUCLEOTIDE SEQUENCE</scope>
</reference>
<dbReference type="Pfam" id="PF10387">
    <property type="entry name" value="DUF2442"/>
    <property type="match status" value="1"/>
</dbReference>
<feature type="region of interest" description="Disordered" evidence="1">
    <location>
        <begin position="107"/>
        <end position="135"/>
    </location>
</feature>
<name>T1BCF9_9ZZZZ</name>
<dbReference type="InterPro" id="IPR018841">
    <property type="entry name" value="DUF2442"/>
</dbReference>
<evidence type="ECO:0000313" key="2">
    <source>
        <dbReference type="EMBL" id="EQD66163.1"/>
    </source>
</evidence>
<evidence type="ECO:0000256" key="1">
    <source>
        <dbReference type="SAM" id="MobiDB-lite"/>
    </source>
</evidence>
<sequence>MVITKEQFKAANAQAAATLARGPVARAARFDARRRLIVVELAGGCEFAFPVTLAEGLAGAPRSKLSKITLSPNGLALHWPLLDADLYVPGLIEGAFGSRRWMQQIGQLGGQRRSGAKAKASRKNGKRGGRPKDRVAARIAATV</sequence>
<comment type="caution">
    <text evidence="2">The sequence shown here is derived from an EMBL/GenBank/DDBJ whole genome shotgun (WGS) entry which is preliminary data.</text>
</comment>
<organism evidence="2">
    <name type="scientific">mine drainage metagenome</name>
    <dbReference type="NCBI Taxonomy" id="410659"/>
    <lineage>
        <taxon>unclassified sequences</taxon>
        <taxon>metagenomes</taxon>
        <taxon>ecological metagenomes</taxon>
    </lineage>
</organism>
<dbReference type="AlphaFoldDB" id="T1BCF9"/>
<feature type="compositionally biased region" description="Basic residues" evidence="1">
    <location>
        <begin position="114"/>
        <end position="129"/>
    </location>
</feature>
<reference evidence="2" key="2">
    <citation type="journal article" date="2014" name="ISME J.">
        <title>Microbial stratification in low pH oxic and suboxic macroscopic growths along an acid mine drainage.</title>
        <authorList>
            <person name="Mendez-Garcia C."/>
            <person name="Mesa V."/>
            <person name="Sprenger R.R."/>
            <person name="Richter M."/>
            <person name="Diez M.S."/>
            <person name="Solano J."/>
            <person name="Bargiela R."/>
            <person name="Golyshina O.V."/>
            <person name="Manteca A."/>
            <person name="Ramos J.L."/>
            <person name="Gallego J.R."/>
            <person name="Llorente I."/>
            <person name="Martins Dos Santos V.A."/>
            <person name="Jensen O.N."/>
            <person name="Pelaez A.I."/>
            <person name="Sanchez J."/>
            <person name="Ferrer M."/>
        </authorList>
    </citation>
    <scope>NUCLEOTIDE SEQUENCE</scope>
</reference>